<evidence type="ECO:0008006" key="3">
    <source>
        <dbReference type="Google" id="ProtNLM"/>
    </source>
</evidence>
<dbReference type="GO" id="GO:0009941">
    <property type="term" value="C:chloroplast envelope"/>
    <property type="evidence" value="ECO:0007669"/>
    <property type="project" value="TreeGrafter"/>
</dbReference>
<proteinExistence type="predicted"/>
<dbReference type="GO" id="GO:0070300">
    <property type="term" value="F:phosphatidic acid binding"/>
    <property type="evidence" value="ECO:0007669"/>
    <property type="project" value="InterPro"/>
</dbReference>
<dbReference type="GO" id="GO:0034196">
    <property type="term" value="P:acylglycerol transport"/>
    <property type="evidence" value="ECO:0007669"/>
    <property type="project" value="InterPro"/>
</dbReference>
<dbReference type="EMBL" id="CP097510">
    <property type="protein sequence ID" value="URE36494.1"/>
    <property type="molecule type" value="Genomic_DNA"/>
</dbReference>
<organism evidence="1 2">
    <name type="scientific">Musa troglodytarum</name>
    <name type="common">fe'i banana</name>
    <dbReference type="NCBI Taxonomy" id="320322"/>
    <lineage>
        <taxon>Eukaryota</taxon>
        <taxon>Viridiplantae</taxon>
        <taxon>Streptophyta</taxon>
        <taxon>Embryophyta</taxon>
        <taxon>Tracheophyta</taxon>
        <taxon>Spermatophyta</taxon>
        <taxon>Magnoliopsida</taxon>
        <taxon>Liliopsida</taxon>
        <taxon>Zingiberales</taxon>
        <taxon>Musaceae</taxon>
        <taxon>Musa</taxon>
    </lineage>
</organism>
<evidence type="ECO:0000313" key="2">
    <source>
        <dbReference type="Proteomes" id="UP001055439"/>
    </source>
</evidence>
<dbReference type="Proteomes" id="UP001055439">
    <property type="component" value="Chromosome 8"/>
</dbReference>
<dbReference type="PANTHER" id="PTHR34954:SF4">
    <property type="entry name" value="PROTEIN TRIGALACTOSYLDIACYLGLYCEROL 4, CHLOROPLASTIC"/>
    <property type="match status" value="1"/>
</dbReference>
<keyword evidence="2" id="KW-1185">Reference proteome</keyword>
<accession>A0A9E7HKZ9</accession>
<dbReference type="GO" id="GO:1990052">
    <property type="term" value="P:ER to chloroplast lipid transport"/>
    <property type="evidence" value="ECO:0007669"/>
    <property type="project" value="InterPro"/>
</dbReference>
<reference evidence="1" key="1">
    <citation type="submission" date="2022-05" db="EMBL/GenBank/DDBJ databases">
        <title>The Musa troglodytarum L. genome provides insights into the mechanism of non-climacteric behaviour and enrichment of carotenoids.</title>
        <authorList>
            <person name="Wang J."/>
        </authorList>
    </citation>
    <scope>NUCLEOTIDE SEQUENCE</scope>
    <source>
        <tissue evidence="1">Leaf</tissue>
    </source>
</reference>
<sequence length="520" mass="58170">MGRLRWAEEGGGRWKLDMEAPVTMEGTARAVPGDPLPLSLSRGRRITRPKQLDFMHRFMSSPLVPSFAGDPANGGQGLLVHHAHTLHLTENWSTTILEQLDVQKISLLFKEFASNHVKEISWPKTIFKHLLDIFSWGLGTEFLFTQNSSFLVEMYNVKKGNRRKAIFQQKARHNFSSTCLLWMQLPHHNLTLETAWPGLFVDNNGTYWDVPLSLAIDLASISSSSGLSYHLCLQHNSGKPKHFGGDQTTQVPPSLLPGLCVRAAASIKENWSIWRKKGGKLRMVQPYDAFLSDPHVTASGVIVKGKVGETLRKLFQRFVFLCKGCSPVLKSTRSDGSFEATAGAVASASYGDCSARLPIEDGLERYKAFRLYTRKNNLAVFTDLFASVSCTAQHGNFQRLFLDLTRLNARLDFPSGSAFLTGVAHLSQDLYNSRQLNLEAIHAVCPELTVSLQQQIAGPFSFRVDSRILFDPKDTYHIAHLDESIFAIDWALKVLGSAKATAWCSPKRREAMVELRFFES</sequence>
<protein>
    <recommendedName>
        <fullName evidence="3">Protein TRIGALACTOSYLDIACYLGLYCEROL 4, chloroplastic</fullName>
    </recommendedName>
</protein>
<dbReference type="OrthoDB" id="512148at2759"/>
<dbReference type="PANTHER" id="PTHR34954">
    <property type="entry name" value="EXPRESSED PROTEIN"/>
    <property type="match status" value="1"/>
</dbReference>
<evidence type="ECO:0000313" key="1">
    <source>
        <dbReference type="EMBL" id="URE36494.1"/>
    </source>
</evidence>
<gene>
    <name evidence="1" type="ORF">MUK42_17868</name>
</gene>
<dbReference type="AlphaFoldDB" id="A0A9E7HKZ9"/>
<name>A0A9E7HKZ9_9LILI</name>
<dbReference type="InterPro" id="IPR044160">
    <property type="entry name" value="TGD4-like"/>
</dbReference>